<feature type="domain" description="AMP-binding enzyme C-terminal" evidence="7">
    <location>
        <begin position="467"/>
        <end position="542"/>
    </location>
</feature>
<evidence type="ECO:0000256" key="1">
    <source>
        <dbReference type="ARBA" id="ARBA00006432"/>
    </source>
</evidence>
<dbReference type="PROSITE" id="PS00455">
    <property type="entry name" value="AMP_BINDING"/>
    <property type="match status" value="1"/>
</dbReference>
<proteinExistence type="inferred from homology"/>
<dbReference type="SUPFAM" id="SSF56801">
    <property type="entry name" value="Acetyl-CoA synthetase-like"/>
    <property type="match status" value="1"/>
</dbReference>
<evidence type="ECO:0000259" key="7">
    <source>
        <dbReference type="Pfam" id="PF13193"/>
    </source>
</evidence>
<sequence>MNTIAMSYVSGPSSAPLLGITIGQALDRAAEAWPDRPALIDRGQDVRWTWGQLKAQADGFAAGLLALGLRPGDRIGIWSLNRWEWTLTQFAAAKAGLILVTINPAYRLSELEYALNLVGCVALVSATSFKTSDYLGMVNALAPELAASQPGHLQAVKLPSLRSVIQIGGPAAPGTFPFAGVAGLAGPDHHAALPRVGATLQFDDPVNIQFTSGTTGSPKGVTLTHHNILNNGYFVGRGCALTAQDRVCIPVPLYHCFGMVMGNLACVTSGASMVYPGEGFDPLMTLEAVAAEHCTALYGVPTMFIAQLDHPRFGDFDLSSLRTGIMAGSPCPIELMKRVVAQMNVREVTICYGMTETSPVSFQSAVDDPLERRVSTVGRIHPHLEVKVVDAEGRVVPCGTSGELCTRGYSVMRGYWNQADKTAEAVDAAGWMHTGDLATIDEEGFCNIVGRIKDLIIRGGENVYPREVEEYLYRHPKIADVQVFGVADQKYGEELCAWIKLREGEAMTAEDVRGFCHGQIAHQKIPRYVRFVDDFPMTVTGKMQKYLMRQAMEAELGLVREKTA</sequence>
<dbReference type="PANTHER" id="PTHR43201:SF5">
    <property type="entry name" value="MEDIUM-CHAIN ACYL-COA LIGASE ACSF2, MITOCHONDRIAL"/>
    <property type="match status" value="1"/>
</dbReference>
<dbReference type="EC" id="6.2.1.44" evidence="4"/>
<accession>A0A418WII2</accession>
<dbReference type="FunFam" id="3.40.50.12780:FF:000003">
    <property type="entry name" value="Long-chain-fatty-acid--CoA ligase FadD"/>
    <property type="match status" value="1"/>
</dbReference>
<name>A0A418WII2_9PROT</name>
<dbReference type="EMBL" id="QYUK01000011">
    <property type="protein sequence ID" value="RJF89790.1"/>
    <property type="molecule type" value="Genomic_DNA"/>
</dbReference>
<dbReference type="NCBIfam" id="NF009233">
    <property type="entry name" value="PRK12583.1"/>
    <property type="match status" value="1"/>
</dbReference>
<comment type="caution">
    <text evidence="8">The sequence shown here is derived from an EMBL/GenBank/DDBJ whole genome shotgun (WGS) entry which is preliminary data.</text>
</comment>
<reference evidence="8 9" key="1">
    <citation type="submission" date="2018-09" db="EMBL/GenBank/DDBJ databases">
        <authorList>
            <person name="Zhu H."/>
        </authorList>
    </citation>
    <scope>NUCLEOTIDE SEQUENCE [LARGE SCALE GENOMIC DNA]</scope>
    <source>
        <strain evidence="8 9">K1W22B-8</strain>
    </source>
</reference>
<dbReference type="Pfam" id="PF13193">
    <property type="entry name" value="AMP-binding_C"/>
    <property type="match status" value="1"/>
</dbReference>
<dbReference type="GO" id="GO:0031956">
    <property type="term" value="F:medium-chain fatty acid-CoA ligase activity"/>
    <property type="evidence" value="ECO:0007669"/>
    <property type="project" value="TreeGrafter"/>
</dbReference>
<protein>
    <recommendedName>
        <fullName evidence="5">3-methylmercaptopropionyl-CoA ligase</fullName>
        <ecNumber evidence="4">6.2.1.44</ecNumber>
    </recommendedName>
</protein>
<dbReference type="InterPro" id="IPR042099">
    <property type="entry name" value="ANL_N_sf"/>
</dbReference>
<evidence type="ECO:0000256" key="3">
    <source>
        <dbReference type="ARBA" id="ARBA00051915"/>
    </source>
</evidence>
<evidence type="ECO:0000313" key="9">
    <source>
        <dbReference type="Proteomes" id="UP000284605"/>
    </source>
</evidence>
<dbReference type="GO" id="GO:0006631">
    <property type="term" value="P:fatty acid metabolic process"/>
    <property type="evidence" value="ECO:0007669"/>
    <property type="project" value="TreeGrafter"/>
</dbReference>
<dbReference type="PANTHER" id="PTHR43201">
    <property type="entry name" value="ACYL-COA SYNTHETASE"/>
    <property type="match status" value="1"/>
</dbReference>
<dbReference type="OrthoDB" id="9803968at2"/>
<evidence type="ECO:0000259" key="6">
    <source>
        <dbReference type="Pfam" id="PF00501"/>
    </source>
</evidence>
<gene>
    <name evidence="8" type="ORF">D3874_24800</name>
</gene>
<dbReference type="Pfam" id="PF00501">
    <property type="entry name" value="AMP-binding"/>
    <property type="match status" value="1"/>
</dbReference>
<evidence type="ECO:0000313" key="8">
    <source>
        <dbReference type="EMBL" id="RJF89790.1"/>
    </source>
</evidence>
<dbReference type="InterPro" id="IPR000873">
    <property type="entry name" value="AMP-dep_synth/lig_dom"/>
</dbReference>
<evidence type="ECO:0000256" key="5">
    <source>
        <dbReference type="ARBA" id="ARBA00067668"/>
    </source>
</evidence>
<dbReference type="CDD" id="cd05917">
    <property type="entry name" value="FACL_like_2"/>
    <property type="match status" value="1"/>
</dbReference>
<evidence type="ECO:0000256" key="4">
    <source>
        <dbReference type="ARBA" id="ARBA00066616"/>
    </source>
</evidence>
<dbReference type="InterPro" id="IPR025110">
    <property type="entry name" value="AMP-bd_C"/>
</dbReference>
<comment type="similarity">
    <text evidence="1">Belongs to the ATP-dependent AMP-binding enzyme family.</text>
</comment>
<dbReference type="Proteomes" id="UP000284605">
    <property type="component" value="Unassembled WGS sequence"/>
</dbReference>
<dbReference type="Gene3D" id="3.40.50.12780">
    <property type="entry name" value="N-terminal domain of ligase-like"/>
    <property type="match status" value="1"/>
</dbReference>
<evidence type="ECO:0000256" key="2">
    <source>
        <dbReference type="ARBA" id="ARBA00022598"/>
    </source>
</evidence>
<keyword evidence="2" id="KW-0436">Ligase</keyword>
<dbReference type="RefSeq" id="WP_119782011.1">
    <property type="nucleotide sequence ID" value="NZ_QYUK01000011.1"/>
</dbReference>
<feature type="domain" description="AMP-dependent synthetase/ligase" evidence="6">
    <location>
        <begin position="26"/>
        <end position="416"/>
    </location>
</feature>
<dbReference type="FunFam" id="3.30.300.30:FF:000008">
    <property type="entry name" value="2,3-dihydroxybenzoate-AMP ligase"/>
    <property type="match status" value="1"/>
</dbReference>
<dbReference type="Gene3D" id="3.30.300.30">
    <property type="match status" value="1"/>
</dbReference>
<comment type="catalytic activity">
    <reaction evidence="3">
        <text>3-(methylsulfanyl)propanoate + ATP + CoA = 3-(methylsulfanyl)propanoyl-CoA + AMP + diphosphate</text>
        <dbReference type="Rhea" id="RHEA:43052"/>
        <dbReference type="ChEBI" id="CHEBI:30616"/>
        <dbReference type="ChEBI" id="CHEBI:33019"/>
        <dbReference type="ChEBI" id="CHEBI:49016"/>
        <dbReference type="ChEBI" id="CHEBI:57287"/>
        <dbReference type="ChEBI" id="CHEBI:82815"/>
        <dbReference type="ChEBI" id="CHEBI:456215"/>
        <dbReference type="EC" id="6.2.1.44"/>
    </reaction>
    <physiologicalReaction direction="left-to-right" evidence="3">
        <dbReference type="Rhea" id="RHEA:43053"/>
    </physiologicalReaction>
</comment>
<dbReference type="InterPro" id="IPR020845">
    <property type="entry name" value="AMP-binding_CS"/>
</dbReference>
<keyword evidence="9" id="KW-1185">Reference proteome</keyword>
<dbReference type="InterPro" id="IPR045851">
    <property type="entry name" value="AMP-bd_C_sf"/>
</dbReference>
<dbReference type="AlphaFoldDB" id="A0A418WII2"/>
<organism evidence="8 9">
    <name type="scientific">Oleomonas cavernae</name>
    <dbReference type="NCBI Taxonomy" id="2320859"/>
    <lineage>
        <taxon>Bacteria</taxon>
        <taxon>Pseudomonadati</taxon>
        <taxon>Pseudomonadota</taxon>
        <taxon>Alphaproteobacteria</taxon>
        <taxon>Acetobacterales</taxon>
        <taxon>Acetobacteraceae</taxon>
        <taxon>Oleomonas</taxon>
    </lineage>
</organism>